<protein>
    <submittedName>
        <fullName evidence="1">Uncharacterized protein</fullName>
    </submittedName>
</protein>
<proteinExistence type="predicted"/>
<dbReference type="EMBL" id="UINC01062190">
    <property type="protein sequence ID" value="SVB88562.1"/>
    <property type="molecule type" value="Genomic_DNA"/>
</dbReference>
<reference evidence="1" key="1">
    <citation type="submission" date="2018-05" db="EMBL/GenBank/DDBJ databases">
        <authorList>
            <person name="Lanie J.A."/>
            <person name="Ng W.-L."/>
            <person name="Kazmierczak K.M."/>
            <person name="Andrzejewski T.M."/>
            <person name="Davidsen T.M."/>
            <person name="Wayne K.J."/>
            <person name="Tettelin H."/>
            <person name="Glass J.I."/>
            <person name="Rusch D."/>
            <person name="Podicherti R."/>
            <person name="Tsui H.-C.T."/>
            <person name="Winkler M.E."/>
        </authorList>
    </citation>
    <scope>NUCLEOTIDE SEQUENCE</scope>
</reference>
<name>A0A382HN83_9ZZZZ</name>
<gene>
    <name evidence="1" type="ORF">METZ01_LOCUS241416</name>
</gene>
<dbReference type="AlphaFoldDB" id="A0A382HN83"/>
<organism evidence="1">
    <name type="scientific">marine metagenome</name>
    <dbReference type="NCBI Taxonomy" id="408172"/>
    <lineage>
        <taxon>unclassified sequences</taxon>
        <taxon>metagenomes</taxon>
        <taxon>ecological metagenomes</taxon>
    </lineage>
</organism>
<feature type="non-terminal residue" evidence="1">
    <location>
        <position position="23"/>
    </location>
</feature>
<evidence type="ECO:0000313" key="1">
    <source>
        <dbReference type="EMBL" id="SVB88562.1"/>
    </source>
</evidence>
<accession>A0A382HN83</accession>
<sequence>MYNERIERKILLLMLFKTFEANI</sequence>